<organism evidence="1 2">
    <name type="scientific">Argiope bruennichi</name>
    <name type="common">Wasp spider</name>
    <name type="synonym">Aranea bruennichi</name>
    <dbReference type="NCBI Taxonomy" id="94029"/>
    <lineage>
        <taxon>Eukaryota</taxon>
        <taxon>Metazoa</taxon>
        <taxon>Ecdysozoa</taxon>
        <taxon>Arthropoda</taxon>
        <taxon>Chelicerata</taxon>
        <taxon>Arachnida</taxon>
        <taxon>Araneae</taxon>
        <taxon>Araneomorphae</taxon>
        <taxon>Entelegynae</taxon>
        <taxon>Araneoidea</taxon>
        <taxon>Araneidae</taxon>
        <taxon>Argiope</taxon>
    </lineage>
</organism>
<dbReference type="EMBL" id="JABXBU010001537">
    <property type="protein sequence ID" value="KAF8784052.1"/>
    <property type="molecule type" value="Genomic_DNA"/>
</dbReference>
<gene>
    <name evidence="1" type="ORF">HNY73_011719</name>
</gene>
<comment type="caution">
    <text evidence="1">The sequence shown here is derived from an EMBL/GenBank/DDBJ whole genome shotgun (WGS) entry which is preliminary data.</text>
</comment>
<dbReference type="SUPFAM" id="SSF51283">
    <property type="entry name" value="dUTPase-like"/>
    <property type="match status" value="1"/>
</dbReference>
<evidence type="ECO:0000313" key="2">
    <source>
        <dbReference type="Proteomes" id="UP000807504"/>
    </source>
</evidence>
<dbReference type="Gene3D" id="2.70.40.10">
    <property type="match status" value="1"/>
</dbReference>
<keyword evidence="2" id="KW-1185">Reference proteome</keyword>
<accession>A0A8T0F0Q5</accession>
<dbReference type="SUPFAM" id="SSF48371">
    <property type="entry name" value="ARM repeat"/>
    <property type="match status" value="1"/>
</dbReference>
<reference evidence="1" key="1">
    <citation type="journal article" date="2020" name="bioRxiv">
        <title>Chromosome-level reference genome of the European wasp spider Argiope bruennichi: a resource for studies on range expansion and evolutionary adaptation.</title>
        <authorList>
            <person name="Sheffer M.M."/>
            <person name="Hoppe A."/>
            <person name="Krehenwinkel H."/>
            <person name="Uhl G."/>
            <person name="Kuss A.W."/>
            <person name="Jensen L."/>
            <person name="Jensen C."/>
            <person name="Gillespie R.G."/>
            <person name="Hoff K.J."/>
            <person name="Prost S."/>
        </authorList>
    </citation>
    <scope>NUCLEOTIDE SEQUENCE</scope>
</reference>
<dbReference type="InterPro" id="IPR016024">
    <property type="entry name" value="ARM-type_fold"/>
</dbReference>
<dbReference type="InterPro" id="IPR036157">
    <property type="entry name" value="dUTPase-like_sf"/>
</dbReference>
<reference evidence="1" key="2">
    <citation type="submission" date="2020-06" db="EMBL/GenBank/DDBJ databases">
        <authorList>
            <person name="Sheffer M."/>
        </authorList>
    </citation>
    <scope>NUCLEOTIDE SEQUENCE</scope>
</reference>
<name>A0A8T0F0Q5_ARGBR</name>
<dbReference type="AlphaFoldDB" id="A0A8T0F0Q5"/>
<proteinExistence type="predicted"/>
<sequence>MDFLNLIESHICHGRQNVRLVDGISLQCSLCQSKIIENIYTFTSSQEDPFVSSRLAEAFARWTGDENVPVSFILIDVEGILPSRISGQSLKVVRETVEALKALNYPFTNEGKNDVMMTPLMVNFNDRYVGAICDITAKFTADTSEKIIVNQLIETLNQLVESSDKFNVFDYYFKKLVPFVKSFDRTWIPLPPENYNENDTLVGQLMDQLKRSSIIRKRFSQYCLLFDVIHIILGCYVCNTDFQAVSNFVLDLMARVCRGQFFWKNYESHELVQTIQQVLKTSISYKQRPEFHYVIREIRQGNAVESLSNFLPQYILLKSFLYNKLPQFDSIVINELFPAILFEDYASQGAFSMALMHVSRNMNPKTGQVKKGTYQTARRMGRFIKTFIERVKEFDTIKIPWTLDVLKLFMVAKEILNSGIKDEDTEMTLAQDFVRNDKMIRLLKRMNRRNAEAVCAIDGLAGTISSMGPFFDFKRYLENLRYSLDGSVGNFDDDSNGVWKRSHIAAVRKLYKRLNDALPGDERLSPYVYQILRRVVLDVGGPELPDNSNEEMFLSEDFMKECIDLYKSEAPNMTLISLISSLTNNNFLNDTIERFLVVSTIMTFNFHSDERKNNGLQRRRRKNKCSYYFTTRSRQFKKWVNLYRKESKIKVPNDLCYKCPQNIYYWKTIPHAVEPTRETCSSFAWNLFTPDIKNVQWTLKPGELITVDTGIVFEVPVETSGLKTAVIIKDTFDLAFKAGVFVKPSFIDLDMKDSIKILLRNESLYPVQIYNNVKIAQILFIPAWKGQLESLRRNFLEKRLISNPYSELSRLQKVFDSCRKFEVTLVFGNLGRHPHLLNYYLDFCFAASETIGVLFKSYDTKECPYRVSEPVSSPLDFLFIIEPEFGYTVSKPTNVAHVVVLSSHLYLQSPGHREHVCLLHLGSNILREGSLSVDKKMWKPPIFCNGEETMINDSREQLPLGLVVLHFLRMRSVFTSINGKTDVEV</sequence>
<evidence type="ECO:0000313" key="1">
    <source>
        <dbReference type="EMBL" id="KAF8784052.1"/>
    </source>
</evidence>
<dbReference type="Proteomes" id="UP000807504">
    <property type="component" value="Unassembled WGS sequence"/>
</dbReference>
<protein>
    <submittedName>
        <fullName evidence="1">Deoxyuridine 5'-triphosphate like protein</fullName>
    </submittedName>
</protein>